<protein>
    <submittedName>
        <fullName evidence="3">Uncharacterized protein LOC107461146</fullName>
    </submittedName>
</protein>
<dbReference type="PANTHER" id="PTHR33710">
    <property type="entry name" value="BNAC02G09200D PROTEIN"/>
    <property type="match status" value="1"/>
</dbReference>
<feature type="domain" description="Endonuclease/exonuclease/phosphatase" evidence="1">
    <location>
        <begin position="5"/>
        <end position="153"/>
    </location>
</feature>
<gene>
    <name evidence="3" type="primary">LOC107461146</name>
</gene>
<evidence type="ECO:0000313" key="3">
    <source>
        <dbReference type="RefSeq" id="XP_015935097.1"/>
    </source>
</evidence>
<reference evidence="2" key="1">
    <citation type="journal article" date="2016" name="Nat. Genet.">
        <title>The genome sequences of Arachis duranensis and Arachis ipaensis, the diploid ancestors of cultivated peanut.</title>
        <authorList>
            <person name="Bertioli D.J."/>
            <person name="Cannon S.B."/>
            <person name="Froenicke L."/>
            <person name="Huang G."/>
            <person name="Farmer A.D."/>
            <person name="Cannon E.K."/>
            <person name="Liu X."/>
            <person name="Gao D."/>
            <person name="Clevenger J."/>
            <person name="Dash S."/>
            <person name="Ren L."/>
            <person name="Moretzsohn M.C."/>
            <person name="Shirasawa K."/>
            <person name="Huang W."/>
            <person name="Vidigal B."/>
            <person name="Abernathy B."/>
            <person name="Chu Y."/>
            <person name="Niederhuth C.E."/>
            <person name="Umale P."/>
            <person name="Araujo A.C."/>
            <person name="Kozik A."/>
            <person name="Kim K.D."/>
            <person name="Burow M.D."/>
            <person name="Varshney R.K."/>
            <person name="Wang X."/>
            <person name="Zhang X."/>
            <person name="Barkley N."/>
            <person name="Guimaraes P.M."/>
            <person name="Isobe S."/>
            <person name="Guo B."/>
            <person name="Liao B."/>
            <person name="Stalker H.T."/>
            <person name="Schmitz R.J."/>
            <person name="Scheffler B.E."/>
            <person name="Leal-Bertioli S.C."/>
            <person name="Xun X."/>
            <person name="Jackson S.A."/>
            <person name="Michelmore R."/>
            <person name="Ozias-Akins P."/>
        </authorList>
    </citation>
    <scope>NUCLEOTIDE SEQUENCE [LARGE SCALE GENOMIC DNA]</scope>
    <source>
        <strain evidence="2">cv. V14167</strain>
    </source>
</reference>
<dbReference type="Proteomes" id="UP000515211">
    <property type="component" value="Chromosome 8"/>
</dbReference>
<dbReference type="InterPro" id="IPR036691">
    <property type="entry name" value="Endo/exonu/phosph_ase_sf"/>
</dbReference>
<dbReference type="Gene3D" id="3.60.10.10">
    <property type="entry name" value="Endonuclease/exonuclease/phosphatase"/>
    <property type="match status" value="2"/>
</dbReference>
<dbReference type="GO" id="GO:0003824">
    <property type="term" value="F:catalytic activity"/>
    <property type="evidence" value="ECO:0007669"/>
    <property type="project" value="InterPro"/>
</dbReference>
<evidence type="ECO:0000259" key="1">
    <source>
        <dbReference type="Pfam" id="PF03372"/>
    </source>
</evidence>
<reference evidence="3" key="2">
    <citation type="submission" date="2025-08" db="UniProtKB">
        <authorList>
            <consortium name="RefSeq"/>
        </authorList>
    </citation>
    <scope>IDENTIFICATION</scope>
    <source>
        <tissue evidence="3">Whole plant</tissue>
    </source>
</reference>
<dbReference type="RefSeq" id="XP_015935097.1">
    <property type="nucleotide sequence ID" value="XM_016079611.1"/>
</dbReference>
<dbReference type="Pfam" id="PF03372">
    <property type="entry name" value="Exo_endo_phos"/>
    <property type="match status" value="1"/>
</dbReference>
<name>A0A6P4B2H0_ARADU</name>
<accession>A0A6P4B2H0</accession>
<dbReference type="InterPro" id="IPR005135">
    <property type="entry name" value="Endo/exonuclease/phosphatase"/>
</dbReference>
<sequence length="418" mass="48852">MIVSSWNVRGLRGDGKLRMVKELRNKHKLDMVGLTETKKQVVTRFDVTRIWGNNGVGWEYVGSDGASGGLLLIWNDLVFRDFNEIVHEGKRKGGTSLTQSAEEFKSMPLSDRKFTWFRGRSCSRIDRALLSLEWLQEFPESRLRGGLRGLSDHCPIILEDRKLSFGPSPFRSLDSWFTHEGFLRMVKEEWRDLGDKPFTDKFKALTVPLGRWHKDNFSEIDKKIAKFEEEIKRLDDMISNGVYDGTMEARRKALVTCCERWYVRKEVHGKQMSRSRHAKDMDKNTRYFHNIASARRRNNWIDTLVINGKRVRNQARIKIAIREFYKDLYHQERSPKVSFRDGLVEKIDELDAGTLEVLPSAEEIREAVWDCESSKAPGCDRYNLNFIKRCWDEIRAEFTAALMEFFQTYKLLADSNIT</sequence>
<dbReference type="KEGG" id="adu:107461146"/>
<dbReference type="SUPFAM" id="SSF56219">
    <property type="entry name" value="DNase I-like"/>
    <property type="match status" value="1"/>
</dbReference>
<dbReference type="AlphaFoldDB" id="A0A6P4B2H0"/>
<dbReference type="GeneID" id="107461146"/>
<dbReference type="PANTHER" id="PTHR33710:SF64">
    <property type="entry name" value="ENDONUCLEASE_EXONUCLEASE_PHOSPHATASE DOMAIN-CONTAINING PROTEIN"/>
    <property type="match status" value="1"/>
</dbReference>
<evidence type="ECO:0000313" key="2">
    <source>
        <dbReference type="Proteomes" id="UP000515211"/>
    </source>
</evidence>
<proteinExistence type="predicted"/>
<keyword evidence="2" id="KW-1185">Reference proteome</keyword>
<organism evidence="2 3">
    <name type="scientific">Arachis duranensis</name>
    <name type="common">Wild peanut</name>
    <dbReference type="NCBI Taxonomy" id="130453"/>
    <lineage>
        <taxon>Eukaryota</taxon>
        <taxon>Viridiplantae</taxon>
        <taxon>Streptophyta</taxon>
        <taxon>Embryophyta</taxon>
        <taxon>Tracheophyta</taxon>
        <taxon>Spermatophyta</taxon>
        <taxon>Magnoliopsida</taxon>
        <taxon>eudicotyledons</taxon>
        <taxon>Gunneridae</taxon>
        <taxon>Pentapetalae</taxon>
        <taxon>rosids</taxon>
        <taxon>fabids</taxon>
        <taxon>Fabales</taxon>
        <taxon>Fabaceae</taxon>
        <taxon>Papilionoideae</taxon>
        <taxon>50 kb inversion clade</taxon>
        <taxon>dalbergioids sensu lato</taxon>
        <taxon>Dalbergieae</taxon>
        <taxon>Pterocarpus clade</taxon>
        <taxon>Arachis</taxon>
    </lineage>
</organism>